<dbReference type="Proteomes" id="UP000190667">
    <property type="component" value="Unassembled WGS sequence"/>
</dbReference>
<dbReference type="SUPFAM" id="SSF53474">
    <property type="entry name" value="alpha/beta-Hydrolases"/>
    <property type="match status" value="1"/>
</dbReference>
<dbReference type="AlphaFoldDB" id="A0A1S8YSM2"/>
<name>A0A1S8YSM2_9GAMM</name>
<comment type="similarity">
    <text evidence="1">Belongs to the AB hydrolase superfamily. Bacterial non-heme haloperoxidase / perhydrolase family.</text>
</comment>
<dbReference type="InterPro" id="IPR000639">
    <property type="entry name" value="Epox_hydrolase-like"/>
</dbReference>
<sequence>MSTFKTQDNIEIYYKDWGSGKPVLFSHGWPLDADMWDVQLNFLAESGYRAIAFDRRGFGRSEQPWQGYDYDTFAADIKALIDHLDLDDITLVGFSMGGGDVSRYLANYGSDRVRGLVLLASVTPYFLKTADNPNGVENAVFNGIKEGLCDDRAQFVREFVNAFYGANVGQRVSDGVLEQSFNIAMLASLKATIACVTAFSQTDFRGDMAKITVPTLILHGDNDQIVPFEVSSKIAAGMIKDASLKSYANGPHGFVVTHKTALNQDLLAFLQRIY</sequence>
<accession>A0A1S8YSM2</accession>
<gene>
    <name evidence="3" type="ORF">BTJ39_01530</name>
</gene>
<dbReference type="FunFam" id="3.40.50.1820:FF:000205">
    <property type="entry name" value="Non-haem bromoperoxidase BPO-A2"/>
    <property type="match status" value="1"/>
</dbReference>
<dbReference type="PRINTS" id="PR00412">
    <property type="entry name" value="EPOXHYDRLASE"/>
</dbReference>
<dbReference type="InterPro" id="IPR000073">
    <property type="entry name" value="AB_hydrolase_1"/>
</dbReference>
<dbReference type="InterPro" id="IPR050471">
    <property type="entry name" value="AB_hydrolase"/>
</dbReference>
<keyword evidence="3" id="KW-0378">Hydrolase</keyword>
<evidence type="ECO:0000313" key="3">
    <source>
        <dbReference type="EMBL" id="OON41865.1"/>
    </source>
</evidence>
<proteinExistence type="inferred from homology"/>
<organism evidence="3 4">
    <name type="scientific">Izhakiella australiensis</name>
    <dbReference type="NCBI Taxonomy" id="1926881"/>
    <lineage>
        <taxon>Bacteria</taxon>
        <taxon>Pseudomonadati</taxon>
        <taxon>Pseudomonadota</taxon>
        <taxon>Gammaproteobacteria</taxon>
        <taxon>Enterobacterales</taxon>
        <taxon>Erwiniaceae</taxon>
        <taxon>Izhakiella</taxon>
    </lineage>
</organism>
<dbReference type="InterPro" id="IPR029058">
    <property type="entry name" value="AB_hydrolase_fold"/>
</dbReference>
<dbReference type="PANTHER" id="PTHR43433">
    <property type="entry name" value="HYDROLASE, ALPHA/BETA FOLD FAMILY PROTEIN"/>
    <property type="match status" value="1"/>
</dbReference>
<evidence type="ECO:0000313" key="4">
    <source>
        <dbReference type="Proteomes" id="UP000190667"/>
    </source>
</evidence>
<dbReference type="Pfam" id="PF00561">
    <property type="entry name" value="Abhydrolase_1"/>
    <property type="match status" value="1"/>
</dbReference>
<protein>
    <submittedName>
        <fullName evidence="3">Alpha/beta hydrolase</fullName>
    </submittedName>
</protein>
<dbReference type="PRINTS" id="PR00111">
    <property type="entry name" value="ABHYDROLASE"/>
</dbReference>
<dbReference type="Gene3D" id="3.40.50.1820">
    <property type="entry name" value="alpha/beta hydrolase"/>
    <property type="match status" value="1"/>
</dbReference>
<dbReference type="OrthoDB" id="9779853at2"/>
<feature type="domain" description="AB hydrolase-1" evidence="2">
    <location>
        <begin position="21"/>
        <end position="256"/>
    </location>
</feature>
<keyword evidence="4" id="KW-1185">Reference proteome</keyword>
<evidence type="ECO:0000259" key="2">
    <source>
        <dbReference type="Pfam" id="PF00561"/>
    </source>
</evidence>
<dbReference type="STRING" id="1926881.BTJ39_01530"/>
<comment type="caution">
    <text evidence="3">The sequence shown here is derived from an EMBL/GenBank/DDBJ whole genome shotgun (WGS) entry which is preliminary data.</text>
</comment>
<evidence type="ECO:0000256" key="1">
    <source>
        <dbReference type="ARBA" id="ARBA00038128"/>
    </source>
</evidence>
<dbReference type="RefSeq" id="WP_078000890.1">
    <property type="nucleotide sequence ID" value="NZ_MRUL01000001.1"/>
</dbReference>
<dbReference type="EMBL" id="MRUL01000001">
    <property type="protein sequence ID" value="OON41865.1"/>
    <property type="molecule type" value="Genomic_DNA"/>
</dbReference>
<reference evidence="3 4" key="1">
    <citation type="submission" date="2016-12" db="EMBL/GenBank/DDBJ databases">
        <title>Izhakiella australiana sp. nov. of genus Izhakiella isolated from Australian desert.</title>
        <authorList>
            <person name="Ji M."/>
        </authorList>
    </citation>
    <scope>NUCLEOTIDE SEQUENCE [LARGE SCALE GENOMIC DNA]</scope>
    <source>
        <strain evidence="3 4">D4N98</strain>
    </source>
</reference>
<dbReference type="PANTHER" id="PTHR43433:SF4">
    <property type="entry name" value="NON-HEME CHLOROPEROXIDASE-RELATED"/>
    <property type="match status" value="1"/>
</dbReference>
<dbReference type="GO" id="GO:0016787">
    <property type="term" value="F:hydrolase activity"/>
    <property type="evidence" value="ECO:0007669"/>
    <property type="project" value="UniProtKB-KW"/>
</dbReference>